<keyword evidence="6" id="KW-0539">Nucleus</keyword>
<keyword evidence="9" id="KW-1185">Reference proteome</keyword>
<reference evidence="8" key="1">
    <citation type="submission" date="2022-11" db="EMBL/GenBank/DDBJ databases">
        <authorList>
            <person name="Petersen C."/>
        </authorList>
    </citation>
    <scope>NUCLEOTIDE SEQUENCE</scope>
    <source>
        <strain evidence="8">IBT 30069</strain>
    </source>
</reference>
<dbReference type="Pfam" id="PF04082">
    <property type="entry name" value="Fungal_trans"/>
    <property type="match status" value="1"/>
</dbReference>
<dbReference type="SUPFAM" id="SSF57701">
    <property type="entry name" value="Zn2/Cys6 DNA-binding domain"/>
    <property type="match status" value="1"/>
</dbReference>
<dbReference type="GO" id="GO:0000981">
    <property type="term" value="F:DNA-binding transcription factor activity, RNA polymerase II-specific"/>
    <property type="evidence" value="ECO:0007669"/>
    <property type="project" value="InterPro"/>
</dbReference>
<evidence type="ECO:0000313" key="8">
    <source>
        <dbReference type="EMBL" id="KAJ5088129.1"/>
    </source>
</evidence>
<dbReference type="AlphaFoldDB" id="A0A9W9EUF1"/>
<dbReference type="PANTHER" id="PTHR31001">
    <property type="entry name" value="UNCHARACTERIZED TRANSCRIPTIONAL REGULATORY PROTEIN"/>
    <property type="match status" value="1"/>
</dbReference>
<dbReference type="PROSITE" id="PS00463">
    <property type="entry name" value="ZN2_CY6_FUNGAL_1"/>
    <property type="match status" value="1"/>
</dbReference>
<dbReference type="InterPro" id="IPR050613">
    <property type="entry name" value="Sec_Metabolite_Reg"/>
</dbReference>
<keyword evidence="2" id="KW-0479">Metal-binding</keyword>
<dbReference type="GO" id="GO:0008270">
    <property type="term" value="F:zinc ion binding"/>
    <property type="evidence" value="ECO:0007669"/>
    <property type="project" value="InterPro"/>
</dbReference>
<dbReference type="OrthoDB" id="5431381at2759"/>
<dbReference type="EMBL" id="JAPQKH010000007">
    <property type="protein sequence ID" value="KAJ5088129.1"/>
    <property type="molecule type" value="Genomic_DNA"/>
</dbReference>
<evidence type="ECO:0000256" key="6">
    <source>
        <dbReference type="ARBA" id="ARBA00023242"/>
    </source>
</evidence>
<dbReference type="InterPro" id="IPR036864">
    <property type="entry name" value="Zn2-C6_fun-type_DNA-bd_sf"/>
</dbReference>
<evidence type="ECO:0000256" key="3">
    <source>
        <dbReference type="ARBA" id="ARBA00023015"/>
    </source>
</evidence>
<dbReference type="PROSITE" id="PS50048">
    <property type="entry name" value="ZN2_CY6_FUNGAL_2"/>
    <property type="match status" value="1"/>
</dbReference>
<proteinExistence type="predicted"/>
<evidence type="ECO:0000313" key="9">
    <source>
        <dbReference type="Proteomes" id="UP001149165"/>
    </source>
</evidence>
<dbReference type="Proteomes" id="UP001149165">
    <property type="component" value="Unassembled WGS sequence"/>
</dbReference>
<evidence type="ECO:0000256" key="5">
    <source>
        <dbReference type="ARBA" id="ARBA00023163"/>
    </source>
</evidence>
<feature type="domain" description="Zn(2)-C6 fungal-type" evidence="7">
    <location>
        <begin position="35"/>
        <end position="66"/>
    </location>
</feature>
<keyword evidence="4" id="KW-0238">DNA-binding</keyword>
<dbReference type="InterPro" id="IPR001138">
    <property type="entry name" value="Zn2Cys6_DnaBD"/>
</dbReference>
<dbReference type="InterPro" id="IPR007219">
    <property type="entry name" value="XnlR_reg_dom"/>
</dbReference>
<dbReference type="GO" id="GO:0006351">
    <property type="term" value="P:DNA-templated transcription"/>
    <property type="evidence" value="ECO:0007669"/>
    <property type="project" value="InterPro"/>
</dbReference>
<accession>A0A9W9EUF1</accession>
<organism evidence="8 9">
    <name type="scientific">Penicillium angulare</name>
    <dbReference type="NCBI Taxonomy" id="116970"/>
    <lineage>
        <taxon>Eukaryota</taxon>
        <taxon>Fungi</taxon>
        <taxon>Dikarya</taxon>
        <taxon>Ascomycota</taxon>
        <taxon>Pezizomycotina</taxon>
        <taxon>Eurotiomycetes</taxon>
        <taxon>Eurotiomycetidae</taxon>
        <taxon>Eurotiales</taxon>
        <taxon>Aspergillaceae</taxon>
        <taxon>Penicillium</taxon>
    </lineage>
</organism>
<evidence type="ECO:0000256" key="1">
    <source>
        <dbReference type="ARBA" id="ARBA00004123"/>
    </source>
</evidence>
<keyword evidence="5" id="KW-0804">Transcription</keyword>
<dbReference type="Gene3D" id="4.10.240.10">
    <property type="entry name" value="Zn(2)-C6 fungal-type DNA-binding domain"/>
    <property type="match status" value="1"/>
</dbReference>
<dbReference type="CDD" id="cd00067">
    <property type="entry name" value="GAL4"/>
    <property type="match status" value="1"/>
</dbReference>
<name>A0A9W9EUF1_9EURO</name>
<evidence type="ECO:0000256" key="2">
    <source>
        <dbReference type="ARBA" id="ARBA00022723"/>
    </source>
</evidence>
<dbReference type="Pfam" id="PF00172">
    <property type="entry name" value="Zn_clus"/>
    <property type="match status" value="1"/>
</dbReference>
<dbReference type="GO" id="GO:0005634">
    <property type="term" value="C:nucleus"/>
    <property type="evidence" value="ECO:0007669"/>
    <property type="project" value="UniProtKB-SubCell"/>
</dbReference>
<protein>
    <submittedName>
        <fullName evidence="8">Short chain dehydrogenase</fullName>
    </submittedName>
</protein>
<sequence length="675" mass="76589">MADFSRLTGKFRIQKDNTIDRDPASATKPSRQSLVCIQCRKAKLRCDRRQPCTSCLRRDEASLCLYQQPRQNHKQLLTAQDRLSHLESLVRDMMPPTITSSASGSSTIDQSPVTVTGLSNSDLAQNMSAANYVGSTHWSAILDDIQELKVTLESEEDPLGVDATALDLVLSLQKETILFGSPESYSAKQIVSHYLPPREEVDRLLAVFFRGESFIIPFIHTFQFQRQYNSFWSHPEGTNVLWLSVLFSICSLANLIQGATGVLSCPSDEVTARTAKFQIAAAKCLVAGDYHRPQPFVLEALTMYAQCKNMQSLDPCREAGVIFSMAVRMAYELGYHRDPDFVGSFTVFEGEMRRRLWALLKQFDAMTSFQLGLPSNICIENCDTKSPRNLTDADFNVDTQVLPPSRAETEPIGILWFIVKDRQMNIFSSVCRETLSFHDKSETQIIELDDKIKQMHTTIPNILRTRPVSESISDTPFLIMVRIYVEFIYLKSLCVLHRKYMTQGNVFSTEACFKAGRQLVSQFIEMYKEFAPGGQLCQECWMLTNFTMNDFLMGVMILCLVVHVGRRRDLQLSLTHPNYEKTIFSLLKQAHAICIEKSSASRDARYVARAIKVLLEDPPAQSNTVTTFDLAMQWKDGNSLGWLDPFWMEDNETDWGLFDSLMMNQSIDVPNGSQY</sequence>
<dbReference type="SMART" id="SM00066">
    <property type="entry name" value="GAL4"/>
    <property type="match status" value="1"/>
</dbReference>
<keyword evidence="3" id="KW-0805">Transcription regulation</keyword>
<evidence type="ECO:0000256" key="4">
    <source>
        <dbReference type="ARBA" id="ARBA00023125"/>
    </source>
</evidence>
<dbReference type="CDD" id="cd12148">
    <property type="entry name" value="fungal_TF_MHR"/>
    <property type="match status" value="1"/>
</dbReference>
<comment type="caution">
    <text evidence="8">The sequence shown here is derived from an EMBL/GenBank/DDBJ whole genome shotgun (WGS) entry which is preliminary data.</text>
</comment>
<comment type="subcellular location">
    <subcellularLocation>
        <location evidence="1">Nucleus</location>
    </subcellularLocation>
</comment>
<dbReference type="SMART" id="SM00906">
    <property type="entry name" value="Fungal_trans"/>
    <property type="match status" value="1"/>
</dbReference>
<gene>
    <name evidence="8" type="ORF">N7456_011745</name>
</gene>
<dbReference type="GO" id="GO:0003677">
    <property type="term" value="F:DNA binding"/>
    <property type="evidence" value="ECO:0007669"/>
    <property type="project" value="UniProtKB-KW"/>
</dbReference>
<reference evidence="8" key="2">
    <citation type="journal article" date="2023" name="IMA Fungus">
        <title>Comparative genomic study of the Penicillium genus elucidates a diverse pangenome and 15 lateral gene transfer events.</title>
        <authorList>
            <person name="Petersen C."/>
            <person name="Sorensen T."/>
            <person name="Nielsen M.R."/>
            <person name="Sondergaard T.E."/>
            <person name="Sorensen J.L."/>
            <person name="Fitzpatrick D.A."/>
            <person name="Frisvad J.C."/>
            <person name="Nielsen K.L."/>
        </authorList>
    </citation>
    <scope>NUCLEOTIDE SEQUENCE</scope>
    <source>
        <strain evidence="8">IBT 30069</strain>
    </source>
</reference>
<dbReference type="PANTHER" id="PTHR31001:SF49">
    <property type="entry name" value="ZN(II)2CYS6 TRANSCRIPTION FACTOR (EUROFUNG)"/>
    <property type="match status" value="1"/>
</dbReference>
<evidence type="ECO:0000259" key="7">
    <source>
        <dbReference type="PROSITE" id="PS50048"/>
    </source>
</evidence>